<protein>
    <submittedName>
        <fullName evidence="2">Uncharacterized protein</fullName>
    </submittedName>
</protein>
<reference evidence="3" key="1">
    <citation type="submission" date="2017-10" db="EMBL/GenBank/DDBJ databases">
        <title>Rapid genome shrinkage in a self-fertile nematode reveals novel sperm competition proteins.</title>
        <authorList>
            <person name="Yin D."/>
            <person name="Schwarz E.M."/>
            <person name="Thomas C.G."/>
            <person name="Felde R.L."/>
            <person name="Korf I.F."/>
            <person name="Cutter A.D."/>
            <person name="Schartner C.M."/>
            <person name="Ralston E.J."/>
            <person name="Meyer B.J."/>
            <person name="Haag E.S."/>
        </authorList>
    </citation>
    <scope>NUCLEOTIDE SEQUENCE [LARGE SCALE GENOMIC DNA]</scope>
    <source>
        <strain evidence="3">JU1422</strain>
    </source>
</reference>
<feature type="signal peptide" evidence="1">
    <location>
        <begin position="1"/>
        <end position="18"/>
    </location>
</feature>
<evidence type="ECO:0000313" key="2">
    <source>
        <dbReference type="EMBL" id="PIC14341.1"/>
    </source>
</evidence>
<keyword evidence="3" id="KW-1185">Reference proteome</keyword>
<name>A0A2G5SHJ4_9PELO</name>
<comment type="caution">
    <text evidence="2">The sequence shown here is derived from an EMBL/GenBank/DDBJ whole genome shotgun (WGS) entry which is preliminary data.</text>
</comment>
<dbReference type="Proteomes" id="UP000230233">
    <property type="component" value="Unassembled WGS sequence"/>
</dbReference>
<feature type="chain" id="PRO_5013747659" evidence="1">
    <location>
        <begin position="19"/>
        <end position="221"/>
    </location>
</feature>
<evidence type="ECO:0000313" key="3">
    <source>
        <dbReference type="Proteomes" id="UP000230233"/>
    </source>
</evidence>
<accession>A0A2G5SHJ4</accession>
<dbReference type="AlphaFoldDB" id="A0A2G5SHJ4"/>
<dbReference type="EMBL" id="PDUG01000008">
    <property type="protein sequence ID" value="PIC14341.1"/>
    <property type="molecule type" value="Genomic_DNA"/>
</dbReference>
<proteinExistence type="predicted"/>
<keyword evidence="1" id="KW-0732">Signal</keyword>
<gene>
    <name evidence="2" type="ORF">B9Z55_027278</name>
</gene>
<organism evidence="2 3">
    <name type="scientific">Caenorhabditis nigoni</name>
    <dbReference type="NCBI Taxonomy" id="1611254"/>
    <lineage>
        <taxon>Eukaryota</taxon>
        <taxon>Metazoa</taxon>
        <taxon>Ecdysozoa</taxon>
        <taxon>Nematoda</taxon>
        <taxon>Chromadorea</taxon>
        <taxon>Rhabditida</taxon>
        <taxon>Rhabditina</taxon>
        <taxon>Rhabditomorpha</taxon>
        <taxon>Rhabditoidea</taxon>
        <taxon>Rhabditidae</taxon>
        <taxon>Peloderinae</taxon>
        <taxon>Caenorhabditis</taxon>
    </lineage>
</organism>
<sequence>MHLLFTFLLLAIASSVTSYHYSHVTVAILEPIHDGELREGELNELNRGRVRYAKEKDIGNMHELKLDENLFKTAYSIANCEDKKGDFEIVKVSELFETSGTSPTVPKIFHPMQTLIACAPNLPTCKKYSESICLLGPYSNPTDDQIERGTIGSKCPHGALESELCKVPRPEPKRRDWPVATQRPQMEPIEPTAADPVTDSSIQRSSFITFVLALIVIMVLF</sequence>
<evidence type="ECO:0000256" key="1">
    <source>
        <dbReference type="SAM" id="SignalP"/>
    </source>
</evidence>